<dbReference type="SUPFAM" id="SSF56112">
    <property type="entry name" value="Protein kinase-like (PK-like)"/>
    <property type="match status" value="1"/>
</dbReference>
<dbReference type="InterPro" id="IPR032675">
    <property type="entry name" value="LRR_dom_sf"/>
</dbReference>
<keyword evidence="10 14" id="KW-0472">Membrane</keyword>
<evidence type="ECO:0000256" key="5">
    <source>
        <dbReference type="ARBA" id="ARBA00022729"/>
    </source>
</evidence>
<dbReference type="InterPro" id="IPR011009">
    <property type="entry name" value="Kinase-like_dom_sf"/>
</dbReference>
<proteinExistence type="predicted"/>
<evidence type="ECO:0000256" key="8">
    <source>
        <dbReference type="ARBA" id="ARBA00022840"/>
    </source>
</evidence>
<keyword evidence="12" id="KW-0325">Glycoprotein</keyword>
<dbReference type="OMA" id="VLYEYME"/>
<dbReference type="FunFam" id="3.30.200.20:FF:000466">
    <property type="entry name" value="Putative LRR receptor-like serine/threonine-protein kinase"/>
    <property type="match status" value="1"/>
</dbReference>
<keyword evidence="9 14" id="KW-1133">Transmembrane helix</keyword>
<dbReference type="KEGG" id="nnu:104589746"/>
<keyword evidence="3" id="KW-0433">Leucine-rich repeat</keyword>
<dbReference type="AlphaFoldDB" id="A0A1U7Z2X6"/>
<evidence type="ECO:0000256" key="2">
    <source>
        <dbReference type="ARBA" id="ARBA00022553"/>
    </source>
</evidence>
<feature type="domain" description="Protein kinase" evidence="16">
    <location>
        <begin position="405"/>
        <end position="675"/>
    </location>
</feature>
<evidence type="ECO:0000256" key="9">
    <source>
        <dbReference type="ARBA" id="ARBA00022989"/>
    </source>
</evidence>
<organism evidence="17 18">
    <name type="scientific">Nelumbo nucifera</name>
    <name type="common">Sacred lotus</name>
    <dbReference type="NCBI Taxonomy" id="4432"/>
    <lineage>
        <taxon>Eukaryota</taxon>
        <taxon>Viridiplantae</taxon>
        <taxon>Streptophyta</taxon>
        <taxon>Embryophyta</taxon>
        <taxon>Tracheophyta</taxon>
        <taxon>Spermatophyta</taxon>
        <taxon>Magnoliopsida</taxon>
        <taxon>Proteales</taxon>
        <taxon>Nelumbonaceae</taxon>
        <taxon>Nelumbo</taxon>
    </lineage>
</organism>
<dbReference type="GO" id="GO:0004672">
    <property type="term" value="F:protein kinase activity"/>
    <property type="evidence" value="ECO:0000318"/>
    <property type="project" value="GO_Central"/>
</dbReference>
<dbReference type="InterPro" id="IPR001245">
    <property type="entry name" value="Ser-Thr/Tyr_kinase_cat_dom"/>
</dbReference>
<dbReference type="InParanoid" id="A0A1U7Z2X6"/>
<dbReference type="RefSeq" id="XP_010246470.1">
    <property type="nucleotide sequence ID" value="XM_010248168.2"/>
</dbReference>
<dbReference type="InterPro" id="IPR051824">
    <property type="entry name" value="LRR_Rcpt-Like_S/T_Kinase"/>
</dbReference>
<dbReference type="PROSITE" id="PS51450">
    <property type="entry name" value="LRR"/>
    <property type="match status" value="1"/>
</dbReference>
<evidence type="ECO:0000256" key="15">
    <source>
        <dbReference type="SAM" id="SignalP"/>
    </source>
</evidence>
<dbReference type="FunCoup" id="A0A1U7Z2X6">
    <property type="interactions" value="760"/>
</dbReference>
<dbReference type="InterPro" id="IPR000719">
    <property type="entry name" value="Prot_kinase_dom"/>
</dbReference>
<evidence type="ECO:0000259" key="16">
    <source>
        <dbReference type="PROSITE" id="PS50011"/>
    </source>
</evidence>
<dbReference type="GeneID" id="104589746"/>
<name>A0A1U7Z2X6_NELNU</name>
<evidence type="ECO:0000256" key="1">
    <source>
        <dbReference type="ARBA" id="ARBA00004167"/>
    </source>
</evidence>
<dbReference type="Pfam" id="PF07714">
    <property type="entry name" value="PK_Tyr_Ser-Thr"/>
    <property type="match status" value="1"/>
</dbReference>
<dbReference type="FunFam" id="3.80.10.10:FF:001678">
    <property type="entry name" value="Calmodulin-binding receptor kinase CaMRLK"/>
    <property type="match status" value="1"/>
</dbReference>
<evidence type="ECO:0000256" key="6">
    <source>
        <dbReference type="ARBA" id="ARBA00022737"/>
    </source>
</evidence>
<dbReference type="Pfam" id="PF00560">
    <property type="entry name" value="LRR_1"/>
    <property type="match status" value="1"/>
</dbReference>
<keyword evidence="4 14" id="KW-0812">Transmembrane</keyword>
<accession>A0A1U7Z2X6</accession>
<sequence length="676" mass="74328">MELFCKVVLVLSLLVVFAESSCNTTDRELISKAFHSVTGFDVSLLESGDGDCLNPSIKEIRLPSRNLNGSVLWNFLRNLTQLQYIDLSDNSLKGSVPSGFWSMPSLVEVNLAMNRLGGSIGFEPMPRNASGSSLSSIQKLNLSHNRFTKVHLSGFLNLEVLNLSHNDLRVLPSGLEKLAKLVSLDLSSCNISGSAKPITNLRSLQYLDVSNNAMNGNFPYDFPPLLSLKFLNVSVNNLTGQVGSDKLKKFGNSSFIQAGNLNILETPKVPFRTQSTHLSSRGSPPKQPEKHKPSTEHIKNKKSNSKTRALSLSLAIGGSFVVLSMAVSIACVYRKKQIARRKKWAISKPIQLPFKIDKSGPFSFETESGTWVADIKEPSSAPVVMFEKPLMSLTFTDLIASTSHFGKESQLAEGRSGPVYRAVLPGDIHVAIKVLEKARDVGHDDAVAMFENLSRLKHPNLLPLAGYCIAGKEKLVMHEFMANGDLHRWLHELPTGITNVEDWSMDTWEHQNDGGTGSDVASPEKLGWITRHRIAVGIARGLAYLHHASSKPVVHGHLVLSNILLADDFEPRIADFGFRWDEENGSTEADVYSFGVVLIELLTGKPGTEETVSWARGLVKERQGLKALDPRLRIGNDSVMVESLRVGYLCTAESGKKRPTMQQVVGLLKDIHPTTH</sequence>
<keyword evidence="5 15" id="KW-0732">Signal</keyword>
<keyword evidence="6" id="KW-0677">Repeat</keyword>
<feature type="signal peptide" evidence="15">
    <location>
        <begin position="1"/>
        <end position="20"/>
    </location>
</feature>
<evidence type="ECO:0000256" key="14">
    <source>
        <dbReference type="SAM" id="Phobius"/>
    </source>
</evidence>
<evidence type="ECO:0000313" key="18">
    <source>
        <dbReference type="RefSeq" id="XP_010246470.1"/>
    </source>
</evidence>
<evidence type="ECO:0000256" key="4">
    <source>
        <dbReference type="ARBA" id="ARBA00022692"/>
    </source>
</evidence>
<evidence type="ECO:0000313" key="17">
    <source>
        <dbReference type="Proteomes" id="UP000189703"/>
    </source>
</evidence>
<dbReference type="OrthoDB" id="1394818at2759"/>
<evidence type="ECO:0000256" key="3">
    <source>
        <dbReference type="ARBA" id="ARBA00022614"/>
    </source>
</evidence>
<dbReference type="PANTHER" id="PTHR48006:SF10">
    <property type="entry name" value="CALMODULIN-BINDING RECEPTOR KINASE CAMRLK"/>
    <property type="match status" value="1"/>
</dbReference>
<dbReference type="InterPro" id="IPR001611">
    <property type="entry name" value="Leu-rich_rpt"/>
</dbReference>
<evidence type="ECO:0000256" key="7">
    <source>
        <dbReference type="ARBA" id="ARBA00022741"/>
    </source>
</evidence>
<dbReference type="Gene3D" id="1.10.510.10">
    <property type="entry name" value="Transferase(Phosphotransferase) domain 1"/>
    <property type="match status" value="2"/>
</dbReference>
<protein>
    <submittedName>
        <fullName evidence="18">Probable LRR receptor-like serine/threonine-protein kinase At2g24230</fullName>
    </submittedName>
</protein>
<dbReference type="GO" id="GO:0045088">
    <property type="term" value="P:regulation of innate immune response"/>
    <property type="evidence" value="ECO:0000318"/>
    <property type="project" value="GO_Central"/>
</dbReference>
<feature type="chain" id="PRO_5010532873" evidence="15">
    <location>
        <begin position="21"/>
        <end position="676"/>
    </location>
</feature>
<evidence type="ECO:0000256" key="11">
    <source>
        <dbReference type="ARBA" id="ARBA00023170"/>
    </source>
</evidence>
<evidence type="ECO:0000256" key="10">
    <source>
        <dbReference type="ARBA" id="ARBA00023136"/>
    </source>
</evidence>
<dbReference type="PROSITE" id="PS50011">
    <property type="entry name" value="PROTEIN_KINASE_DOM"/>
    <property type="match status" value="1"/>
</dbReference>
<reference evidence="18" key="1">
    <citation type="submission" date="2025-08" db="UniProtKB">
        <authorList>
            <consortium name="RefSeq"/>
        </authorList>
    </citation>
    <scope>IDENTIFICATION</scope>
</reference>
<feature type="compositionally biased region" description="Basic and acidic residues" evidence="13">
    <location>
        <begin position="287"/>
        <end position="298"/>
    </location>
</feature>
<gene>
    <name evidence="18" type="primary">LOC104589746</name>
</gene>
<dbReference type="GO" id="GO:0016020">
    <property type="term" value="C:membrane"/>
    <property type="evidence" value="ECO:0007669"/>
    <property type="project" value="UniProtKB-SubCell"/>
</dbReference>
<dbReference type="InterPro" id="IPR003591">
    <property type="entry name" value="Leu-rich_rpt_typical-subtyp"/>
</dbReference>
<keyword evidence="17" id="KW-1185">Reference proteome</keyword>
<feature type="region of interest" description="Disordered" evidence="13">
    <location>
        <begin position="274"/>
        <end position="304"/>
    </location>
</feature>
<keyword evidence="8" id="KW-0067">ATP-binding</keyword>
<keyword evidence="7" id="KW-0547">Nucleotide-binding</keyword>
<comment type="subcellular location">
    <subcellularLocation>
        <location evidence="1">Membrane</location>
        <topology evidence="1">Single-pass membrane protein</topology>
    </subcellularLocation>
</comment>
<evidence type="ECO:0000256" key="13">
    <source>
        <dbReference type="SAM" id="MobiDB-lite"/>
    </source>
</evidence>
<dbReference type="SMART" id="SM00369">
    <property type="entry name" value="LRR_TYP"/>
    <property type="match status" value="3"/>
</dbReference>
<dbReference type="SUPFAM" id="SSF52058">
    <property type="entry name" value="L domain-like"/>
    <property type="match status" value="1"/>
</dbReference>
<evidence type="ECO:0000256" key="12">
    <source>
        <dbReference type="ARBA" id="ARBA00023180"/>
    </source>
</evidence>
<dbReference type="GO" id="GO:0005524">
    <property type="term" value="F:ATP binding"/>
    <property type="evidence" value="ECO:0007669"/>
    <property type="project" value="UniProtKB-KW"/>
</dbReference>
<dbReference type="Proteomes" id="UP000189703">
    <property type="component" value="Unplaced"/>
</dbReference>
<dbReference type="Gene3D" id="3.80.10.10">
    <property type="entry name" value="Ribonuclease Inhibitor"/>
    <property type="match status" value="3"/>
</dbReference>
<dbReference type="Gene3D" id="3.30.200.20">
    <property type="entry name" value="Phosphorylase Kinase, domain 1"/>
    <property type="match status" value="1"/>
</dbReference>
<keyword evidence="2" id="KW-0597">Phosphoprotein</keyword>
<feature type="transmembrane region" description="Helical" evidence="14">
    <location>
        <begin position="309"/>
        <end position="333"/>
    </location>
</feature>
<dbReference type="eggNOG" id="ENOG502QSF1">
    <property type="taxonomic scope" value="Eukaryota"/>
</dbReference>
<dbReference type="Pfam" id="PF13855">
    <property type="entry name" value="LRR_8"/>
    <property type="match status" value="2"/>
</dbReference>
<dbReference type="PANTHER" id="PTHR48006">
    <property type="entry name" value="LEUCINE-RICH REPEAT-CONTAINING PROTEIN DDB_G0281931-RELATED"/>
    <property type="match status" value="1"/>
</dbReference>
<keyword evidence="11" id="KW-0675">Receptor</keyword>